<accession>A0A8X6YQY4</accession>
<dbReference type="EMBL" id="BMAV01021878">
    <property type="protein sequence ID" value="GFY76377.1"/>
    <property type="molecule type" value="Genomic_DNA"/>
</dbReference>
<proteinExistence type="predicted"/>
<evidence type="ECO:0000313" key="2">
    <source>
        <dbReference type="Proteomes" id="UP000886998"/>
    </source>
</evidence>
<organism evidence="1 2">
    <name type="scientific">Trichonephila inaurata madagascariensis</name>
    <dbReference type="NCBI Taxonomy" id="2747483"/>
    <lineage>
        <taxon>Eukaryota</taxon>
        <taxon>Metazoa</taxon>
        <taxon>Ecdysozoa</taxon>
        <taxon>Arthropoda</taxon>
        <taxon>Chelicerata</taxon>
        <taxon>Arachnida</taxon>
        <taxon>Araneae</taxon>
        <taxon>Araneomorphae</taxon>
        <taxon>Entelegynae</taxon>
        <taxon>Araneoidea</taxon>
        <taxon>Nephilidae</taxon>
        <taxon>Trichonephila</taxon>
        <taxon>Trichonephila inaurata</taxon>
    </lineage>
</organism>
<dbReference type="AlphaFoldDB" id="A0A8X6YQY4"/>
<dbReference type="Proteomes" id="UP000886998">
    <property type="component" value="Unassembled WGS sequence"/>
</dbReference>
<reference evidence="1" key="1">
    <citation type="submission" date="2020-08" db="EMBL/GenBank/DDBJ databases">
        <title>Multicomponent nature underlies the extraordinary mechanical properties of spider dragline silk.</title>
        <authorList>
            <person name="Kono N."/>
            <person name="Nakamura H."/>
            <person name="Mori M."/>
            <person name="Yoshida Y."/>
            <person name="Ohtoshi R."/>
            <person name="Malay A.D."/>
            <person name="Moran D.A.P."/>
            <person name="Tomita M."/>
            <person name="Numata K."/>
            <person name="Arakawa K."/>
        </authorList>
    </citation>
    <scope>NUCLEOTIDE SEQUENCE</scope>
</reference>
<gene>
    <name evidence="1" type="ORF">TNIN_93901</name>
</gene>
<comment type="caution">
    <text evidence="1">The sequence shown here is derived from an EMBL/GenBank/DDBJ whole genome shotgun (WGS) entry which is preliminary data.</text>
</comment>
<keyword evidence="2" id="KW-1185">Reference proteome</keyword>
<name>A0A8X6YQY4_9ARAC</name>
<sequence>MFLQNIQTVGVSDLDSIDNINLTKRLRYQQRLRNDLRNRFRDEYLSLLVHQEINKAGSKEVRVGDWCSLVATTRRDEIGLRDW</sequence>
<evidence type="ECO:0000313" key="1">
    <source>
        <dbReference type="EMBL" id="GFY76377.1"/>
    </source>
</evidence>
<protein>
    <submittedName>
        <fullName evidence="1">Uncharacterized protein</fullName>
    </submittedName>
</protein>